<evidence type="ECO:0000259" key="8">
    <source>
        <dbReference type="PROSITE" id="PS50110"/>
    </source>
</evidence>
<dbReference type="GO" id="GO:0032993">
    <property type="term" value="C:protein-DNA complex"/>
    <property type="evidence" value="ECO:0007669"/>
    <property type="project" value="TreeGrafter"/>
</dbReference>
<feature type="domain" description="OmpR/PhoB-type" evidence="9">
    <location>
        <begin position="126"/>
        <end position="223"/>
    </location>
</feature>
<accession>A0A0L0EVQ7</accession>
<dbReference type="SUPFAM" id="SSF46894">
    <property type="entry name" value="C-terminal effector domain of the bipartite response regulators"/>
    <property type="match status" value="1"/>
</dbReference>
<evidence type="ECO:0000256" key="4">
    <source>
        <dbReference type="ARBA" id="ARBA00023125"/>
    </source>
</evidence>
<dbReference type="Pfam" id="PF00072">
    <property type="entry name" value="Response_reg"/>
    <property type="match status" value="1"/>
</dbReference>
<dbReference type="CDD" id="cd00383">
    <property type="entry name" value="trans_reg_C"/>
    <property type="match status" value="1"/>
</dbReference>
<evidence type="ECO:0000256" key="7">
    <source>
        <dbReference type="PROSITE-ProRule" id="PRU01091"/>
    </source>
</evidence>
<dbReference type="Pfam" id="PF00486">
    <property type="entry name" value="Trans_reg_C"/>
    <property type="match status" value="1"/>
</dbReference>
<dbReference type="GO" id="GO:0005829">
    <property type="term" value="C:cytosol"/>
    <property type="evidence" value="ECO:0007669"/>
    <property type="project" value="TreeGrafter"/>
</dbReference>
<dbReference type="PANTHER" id="PTHR48111:SF22">
    <property type="entry name" value="REGULATOR OF RPOS"/>
    <property type="match status" value="1"/>
</dbReference>
<dbReference type="Proteomes" id="UP000036850">
    <property type="component" value="Unassembled WGS sequence"/>
</dbReference>
<evidence type="ECO:0000256" key="6">
    <source>
        <dbReference type="PROSITE-ProRule" id="PRU00169"/>
    </source>
</evidence>
<evidence type="ECO:0000313" key="11">
    <source>
        <dbReference type="Proteomes" id="UP000036850"/>
    </source>
</evidence>
<proteinExistence type="predicted"/>
<dbReference type="InterPro" id="IPR036388">
    <property type="entry name" value="WH-like_DNA-bd_sf"/>
</dbReference>
<dbReference type="EMBL" id="LFZX01000019">
    <property type="protein sequence ID" value="KNC68537.1"/>
    <property type="molecule type" value="Genomic_DNA"/>
</dbReference>
<dbReference type="Gene3D" id="1.10.10.10">
    <property type="entry name" value="Winged helix-like DNA-binding domain superfamily/Winged helix DNA-binding domain"/>
    <property type="match status" value="1"/>
</dbReference>
<dbReference type="GO" id="GO:0000156">
    <property type="term" value="F:phosphorelay response regulator activity"/>
    <property type="evidence" value="ECO:0007669"/>
    <property type="project" value="TreeGrafter"/>
</dbReference>
<sequence>MLILLVEDDAVLAAQTIDFLNAEGIEVDYAATLSCAKDIAAQTATFDKYDAIVLDMALPDGNALSLLQQSLAGFDAPVLFCTAAADLDDKLAAFAAGALDYMTKPFALPELAVRIKLLAGKVSKHNQVFELGSLHVDFSAKIVTRGSRTIVLSPQQWLLLSLLAEQAPAPVCKAQILRHVWPDSEVNNNMYKSLLTRLRHNLSRDDEPSVIQTLKGQGVALRESSS</sequence>
<dbReference type="OrthoDB" id="9802426at2"/>
<evidence type="ECO:0000313" key="10">
    <source>
        <dbReference type="EMBL" id="KNC68537.1"/>
    </source>
</evidence>
<dbReference type="AlphaFoldDB" id="A0A0L0EVQ7"/>
<dbReference type="GO" id="GO:0006355">
    <property type="term" value="P:regulation of DNA-templated transcription"/>
    <property type="evidence" value="ECO:0007669"/>
    <property type="project" value="InterPro"/>
</dbReference>
<evidence type="ECO:0000256" key="2">
    <source>
        <dbReference type="ARBA" id="ARBA00023012"/>
    </source>
</evidence>
<feature type="domain" description="Response regulatory" evidence="8">
    <location>
        <begin position="2"/>
        <end position="119"/>
    </location>
</feature>
<evidence type="ECO:0000259" key="9">
    <source>
        <dbReference type="PROSITE" id="PS51755"/>
    </source>
</evidence>
<dbReference type="PATRIC" id="fig|43658.6.peg.2744"/>
<dbReference type="InterPro" id="IPR001867">
    <property type="entry name" value="OmpR/PhoB-type_DNA-bd"/>
</dbReference>
<dbReference type="Gene3D" id="3.40.50.2300">
    <property type="match status" value="1"/>
</dbReference>
<dbReference type="SMART" id="SM00448">
    <property type="entry name" value="REC"/>
    <property type="match status" value="1"/>
</dbReference>
<feature type="modified residue" description="4-aspartylphosphate" evidence="6">
    <location>
        <position position="55"/>
    </location>
</feature>
<protein>
    <submittedName>
        <fullName evidence="10">Transcriptional regulator</fullName>
    </submittedName>
</protein>
<dbReference type="InterPro" id="IPR039420">
    <property type="entry name" value="WalR-like"/>
</dbReference>
<name>A0A0L0EVQ7_9GAMM</name>
<reference evidence="11" key="1">
    <citation type="submission" date="2015-07" db="EMBL/GenBank/DDBJ databases">
        <title>Draft genome sequence of a Pseudoalteromonas rubra strain, OCN096, isolated from Kaneohe Bay, Oahu, Hawaii.</title>
        <authorList>
            <person name="Beurmann S."/>
            <person name="Ushijima B."/>
            <person name="Belcaid M."/>
            <person name="Callahan S.M."/>
            <person name="Aeby G.S."/>
        </authorList>
    </citation>
    <scope>NUCLEOTIDE SEQUENCE [LARGE SCALE GENOMIC DNA]</scope>
    <source>
        <strain evidence="11">OCN096</strain>
    </source>
</reference>
<dbReference type="PROSITE" id="PS50110">
    <property type="entry name" value="RESPONSE_REGULATORY"/>
    <property type="match status" value="1"/>
</dbReference>
<dbReference type="InterPro" id="IPR001789">
    <property type="entry name" value="Sig_transdc_resp-reg_receiver"/>
</dbReference>
<keyword evidence="4 7" id="KW-0238">DNA-binding</keyword>
<evidence type="ECO:0000256" key="3">
    <source>
        <dbReference type="ARBA" id="ARBA00023015"/>
    </source>
</evidence>
<gene>
    <name evidence="10" type="ORF">AC626_04230</name>
</gene>
<keyword evidence="3" id="KW-0805">Transcription regulation</keyword>
<evidence type="ECO:0000256" key="5">
    <source>
        <dbReference type="ARBA" id="ARBA00023163"/>
    </source>
</evidence>
<dbReference type="PROSITE" id="PS51755">
    <property type="entry name" value="OMPR_PHOB"/>
    <property type="match status" value="1"/>
</dbReference>
<evidence type="ECO:0000256" key="1">
    <source>
        <dbReference type="ARBA" id="ARBA00022553"/>
    </source>
</evidence>
<dbReference type="SUPFAM" id="SSF52172">
    <property type="entry name" value="CheY-like"/>
    <property type="match status" value="1"/>
</dbReference>
<dbReference type="InterPro" id="IPR011006">
    <property type="entry name" value="CheY-like_superfamily"/>
</dbReference>
<comment type="caution">
    <text evidence="10">The sequence shown here is derived from an EMBL/GenBank/DDBJ whole genome shotgun (WGS) entry which is preliminary data.</text>
</comment>
<keyword evidence="1 6" id="KW-0597">Phosphoprotein</keyword>
<dbReference type="GO" id="GO:0000976">
    <property type="term" value="F:transcription cis-regulatory region binding"/>
    <property type="evidence" value="ECO:0007669"/>
    <property type="project" value="TreeGrafter"/>
</dbReference>
<keyword evidence="5" id="KW-0804">Transcription</keyword>
<feature type="DNA-binding region" description="OmpR/PhoB-type" evidence="7">
    <location>
        <begin position="126"/>
        <end position="223"/>
    </location>
</feature>
<organism evidence="10 11">
    <name type="scientific">Pseudoalteromonas rubra</name>
    <dbReference type="NCBI Taxonomy" id="43658"/>
    <lineage>
        <taxon>Bacteria</taxon>
        <taxon>Pseudomonadati</taxon>
        <taxon>Pseudomonadota</taxon>
        <taxon>Gammaproteobacteria</taxon>
        <taxon>Alteromonadales</taxon>
        <taxon>Pseudoalteromonadaceae</taxon>
        <taxon>Pseudoalteromonas</taxon>
    </lineage>
</organism>
<dbReference type="PANTHER" id="PTHR48111">
    <property type="entry name" value="REGULATOR OF RPOS"/>
    <property type="match status" value="1"/>
</dbReference>
<dbReference type="InterPro" id="IPR016032">
    <property type="entry name" value="Sig_transdc_resp-reg_C-effctor"/>
</dbReference>
<keyword evidence="2" id="KW-0902">Two-component regulatory system</keyword>
<dbReference type="SMART" id="SM00862">
    <property type="entry name" value="Trans_reg_C"/>
    <property type="match status" value="1"/>
</dbReference>